<feature type="binding site" evidence="12">
    <location>
        <position position="79"/>
    </location>
    <ligand>
        <name>Zn(2+)</name>
        <dbReference type="ChEBI" id="CHEBI:29105"/>
    </ligand>
</feature>
<evidence type="ECO:0000256" key="6">
    <source>
        <dbReference type="ARBA" id="ARBA00022556"/>
    </source>
</evidence>
<proteinExistence type="inferred from homology"/>
<accession>A0A140NJ25</accession>
<dbReference type="SUPFAM" id="SSF54211">
    <property type="entry name" value="Ribosomal protein S5 domain 2-like"/>
    <property type="match status" value="2"/>
</dbReference>
<evidence type="ECO:0000256" key="7">
    <source>
        <dbReference type="ARBA" id="ARBA00022723"/>
    </source>
</evidence>
<dbReference type="Pfam" id="PF03331">
    <property type="entry name" value="LpxC"/>
    <property type="match status" value="1"/>
</dbReference>
<evidence type="ECO:0000313" key="14">
    <source>
        <dbReference type="Proteomes" id="UP000005012"/>
    </source>
</evidence>
<dbReference type="RefSeq" id="WP_004921892.1">
    <property type="nucleotide sequence ID" value="NC_017731.1"/>
</dbReference>
<dbReference type="AlphaFoldDB" id="A0A140NJ25"/>
<dbReference type="HAMAP" id="MF_00388">
    <property type="entry name" value="LpxC"/>
    <property type="match status" value="1"/>
</dbReference>
<keyword evidence="5 12" id="KW-0444">Lipid biosynthesis</keyword>
<dbReference type="GeneID" id="93518501"/>
<comment type="similarity">
    <text evidence="12">Belongs to the LpxC family.</text>
</comment>
<dbReference type="FunFam" id="3.30.230.20:FF:000001">
    <property type="entry name" value="UDP-3-O-acyl-N-acetylglucosamine deacetylase"/>
    <property type="match status" value="1"/>
</dbReference>
<dbReference type="HOGENOM" id="CLU_046528_1_0_6"/>
<keyword evidence="10 12" id="KW-0443">Lipid metabolism</keyword>
<dbReference type="EC" id="3.5.1.108" evidence="4 12"/>
<comment type="catalytic activity">
    <reaction evidence="11 12">
        <text>a UDP-3-O-[(3R)-3-hydroxyacyl]-N-acetyl-alpha-D-glucosamine + H2O = a UDP-3-O-[(3R)-3-hydroxyacyl]-alpha-D-glucosamine + acetate</text>
        <dbReference type="Rhea" id="RHEA:67816"/>
        <dbReference type="ChEBI" id="CHEBI:15377"/>
        <dbReference type="ChEBI" id="CHEBI:30089"/>
        <dbReference type="ChEBI" id="CHEBI:137740"/>
        <dbReference type="ChEBI" id="CHEBI:173225"/>
        <dbReference type="EC" id="3.5.1.108"/>
    </reaction>
</comment>
<dbReference type="GO" id="GO:0103117">
    <property type="term" value="F:UDP-3-O-acyl-N-acetylglucosamine deacetylase activity"/>
    <property type="evidence" value="ECO:0007669"/>
    <property type="project" value="UniProtKB-UniRule"/>
</dbReference>
<dbReference type="KEGG" id="psi:S70_03835"/>
<reference evidence="14" key="2">
    <citation type="submission" date="2012-04" db="EMBL/GenBank/DDBJ databases">
        <title>Complete genome sequence of Providencia stuartii clinical isolate MRSN 2154.</title>
        <authorList>
            <person name="Clifford R.J."/>
            <person name="Hang J."/>
            <person name="Riley M.C."/>
            <person name="Onmus-Leone F."/>
            <person name="Kuschner R.A."/>
            <person name="Lesho E.P."/>
            <person name="Waterman P.E."/>
        </authorList>
    </citation>
    <scope>NUCLEOTIDE SEQUENCE [LARGE SCALE GENOMIC DNA]</scope>
    <source>
        <strain evidence="14">MRSN 2154</strain>
    </source>
</reference>
<comment type="function">
    <text evidence="2 12">Catalyzes the hydrolysis of UDP-3-O-myristoyl-N-acetylglucosamine to form UDP-3-O-myristoylglucosamine and acetate, the committed step in lipid A biosynthesis.</text>
</comment>
<dbReference type="Gene3D" id="3.30.230.20">
    <property type="entry name" value="lpxc deacetylase, domain 1"/>
    <property type="match status" value="1"/>
</dbReference>
<organism evidence="13 14">
    <name type="scientific">Providencia stuartii (strain MRSN 2154)</name>
    <dbReference type="NCBI Taxonomy" id="1157951"/>
    <lineage>
        <taxon>Bacteria</taxon>
        <taxon>Pseudomonadati</taxon>
        <taxon>Pseudomonadota</taxon>
        <taxon>Gammaproteobacteria</taxon>
        <taxon>Enterobacterales</taxon>
        <taxon>Morganellaceae</taxon>
        <taxon>Providencia</taxon>
    </lineage>
</organism>
<dbReference type="OrthoDB" id="9802746at2"/>
<dbReference type="InterPro" id="IPR004463">
    <property type="entry name" value="UDP-acyl_GlcNac_deAcase"/>
</dbReference>
<evidence type="ECO:0000313" key="13">
    <source>
        <dbReference type="EMBL" id="AFH92650.1"/>
    </source>
</evidence>
<gene>
    <name evidence="12 13" type="primary">lpxC</name>
    <name evidence="13" type="ordered locus">S70_03835</name>
</gene>
<dbReference type="GO" id="GO:0009245">
    <property type="term" value="P:lipid A biosynthetic process"/>
    <property type="evidence" value="ECO:0007669"/>
    <property type="project" value="UniProtKB-UniRule"/>
</dbReference>
<comment type="pathway">
    <text evidence="3 12">Glycolipid biosynthesis; lipid IV(A) biosynthesis; lipid IV(A) from (3R)-3-hydroxytetradecanoyl-[acyl-carrier-protein] and UDP-N-acetyl-alpha-D-glucosamine: step 2/6.</text>
</comment>
<evidence type="ECO:0000256" key="11">
    <source>
        <dbReference type="ARBA" id="ARBA00024535"/>
    </source>
</evidence>
<dbReference type="Proteomes" id="UP000005012">
    <property type="component" value="Chromosome"/>
</dbReference>
<evidence type="ECO:0000256" key="8">
    <source>
        <dbReference type="ARBA" id="ARBA00022801"/>
    </source>
</evidence>
<dbReference type="PANTHER" id="PTHR33694:SF1">
    <property type="entry name" value="UDP-3-O-ACYL-N-ACETYLGLUCOSAMINE DEACETYLASE 1, MITOCHONDRIAL-RELATED"/>
    <property type="match status" value="1"/>
</dbReference>
<evidence type="ECO:0000256" key="2">
    <source>
        <dbReference type="ARBA" id="ARBA00002923"/>
    </source>
</evidence>
<dbReference type="InterPro" id="IPR011334">
    <property type="entry name" value="UDP-acyl_GlcNac_deAcase_C"/>
</dbReference>
<dbReference type="FunFam" id="3.30.1700.10:FF:000001">
    <property type="entry name" value="UDP-3-O-acyl-N-acetylglucosamine deacetylase"/>
    <property type="match status" value="1"/>
</dbReference>
<feature type="binding site" evidence="12">
    <location>
        <position position="238"/>
    </location>
    <ligand>
        <name>Zn(2+)</name>
        <dbReference type="ChEBI" id="CHEBI:29105"/>
    </ligand>
</feature>
<evidence type="ECO:0000256" key="5">
    <source>
        <dbReference type="ARBA" id="ARBA00022516"/>
    </source>
</evidence>
<reference evidence="13 14" key="1">
    <citation type="journal article" date="2012" name="J. Bacteriol.">
        <title>Complete Genome Sequence of Providencia stuartii Clinical Isolate MRSN 2154.</title>
        <authorList>
            <person name="Clifford R.J."/>
            <person name="Hang J."/>
            <person name="Riley M.C."/>
            <person name="Onmus-Leone F."/>
            <person name="Kuschner R.A."/>
            <person name="Lesho E.P."/>
            <person name="Waterman P.E."/>
        </authorList>
    </citation>
    <scope>NUCLEOTIDE SEQUENCE [LARGE SCALE GENOMIC DNA]</scope>
    <source>
        <strain evidence="13 14">MRSN 2154</strain>
    </source>
</reference>
<dbReference type="UniPathway" id="UPA00359">
    <property type="reaction ID" value="UER00478"/>
</dbReference>
<name>A0A140NJ25_PROSM</name>
<dbReference type="PATRIC" id="fig|1157951.4.peg.757"/>
<evidence type="ECO:0000256" key="9">
    <source>
        <dbReference type="ARBA" id="ARBA00022833"/>
    </source>
</evidence>
<dbReference type="Gene3D" id="3.30.1700.10">
    <property type="entry name" value="lpxc deacetylase, domain 2"/>
    <property type="match status" value="1"/>
</dbReference>
<keyword evidence="9 12" id="KW-0862">Zinc</keyword>
<comment type="cofactor">
    <cofactor evidence="1 12">
        <name>Zn(2+)</name>
        <dbReference type="ChEBI" id="CHEBI:29105"/>
    </cofactor>
</comment>
<evidence type="ECO:0000256" key="1">
    <source>
        <dbReference type="ARBA" id="ARBA00001947"/>
    </source>
</evidence>
<dbReference type="GO" id="GO:0046872">
    <property type="term" value="F:metal ion binding"/>
    <property type="evidence" value="ECO:0007669"/>
    <property type="project" value="UniProtKB-KW"/>
</dbReference>
<evidence type="ECO:0000256" key="10">
    <source>
        <dbReference type="ARBA" id="ARBA00023098"/>
    </source>
</evidence>
<keyword evidence="6 12" id="KW-0441">Lipid A biosynthesis</keyword>
<evidence type="ECO:0000256" key="12">
    <source>
        <dbReference type="HAMAP-Rule" id="MF_00388"/>
    </source>
</evidence>
<feature type="active site" description="Proton donor" evidence="12">
    <location>
        <position position="265"/>
    </location>
</feature>
<protein>
    <recommendedName>
        <fullName evidence="4 12">UDP-3-O-acyl-N-acetylglucosamine deacetylase</fullName>
        <shortName evidence="12">UDP-3-O-acyl-GlcNAc deacetylase</shortName>
        <ecNumber evidence="4 12">3.5.1.108</ecNumber>
    </recommendedName>
    <alternativeName>
        <fullName evidence="12">UDP-3-O-[R-3-hydroxymyristoyl]-N-acetylglucosamine deacetylase</fullName>
    </alternativeName>
</protein>
<evidence type="ECO:0000256" key="3">
    <source>
        <dbReference type="ARBA" id="ARBA00005002"/>
    </source>
</evidence>
<dbReference type="GO" id="GO:0016020">
    <property type="term" value="C:membrane"/>
    <property type="evidence" value="ECO:0007669"/>
    <property type="project" value="GOC"/>
</dbReference>
<dbReference type="InterPro" id="IPR015870">
    <property type="entry name" value="UDP-acyl_N-AcGlcN_deAcase_N"/>
</dbReference>
<dbReference type="InterPro" id="IPR020568">
    <property type="entry name" value="Ribosomal_Su5_D2-typ_SF"/>
</dbReference>
<dbReference type="EMBL" id="CP003488">
    <property type="protein sequence ID" value="AFH92650.1"/>
    <property type="molecule type" value="Genomic_DNA"/>
</dbReference>
<feature type="binding site" evidence="12">
    <location>
        <position position="242"/>
    </location>
    <ligand>
        <name>Zn(2+)</name>
        <dbReference type="ChEBI" id="CHEBI:29105"/>
    </ligand>
</feature>
<sequence>MIKQRTLKRIVEATGVGLHTGKKVTLTLRPAAANTGVIYRRTDLNPPVDFPADAKSVRDTMLCTCLVNEDNVRISTVEHLNAALAGLGIDNIVIEVNAPEIPIMDGSAAPFVFLLLDAGIEELNSAKKFLRIKEKVRVEDGDKWAEFAPYNGFSLDFTIDFNHPAIDSSTQRYKLDFSAEAFVRQISRARTFGFMRDIEYLQSQGLCLGGSFDCAIVVDDYRVLNEDGLRFEDEFVRHKTLDAIGDLFMCGHNIIGAFTAYKSGHALNNKLLQAVLAKESAWDLVTFEDEAELPVAFKAPSTVYA</sequence>
<keyword evidence="7 12" id="KW-0479">Metal-binding</keyword>
<evidence type="ECO:0000256" key="4">
    <source>
        <dbReference type="ARBA" id="ARBA00012745"/>
    </source>
</evidence>
<keyword evidence="8 12" id="KW-0378">Hydrolase</keyword>
<dbReference type="NCBIfam" id="TIGR00325">
    <property type="entry name" value="lpxC"/>
    <property type="match status" value="1"/>
</dbReference>
<dbReference type="PANTHER" id="PTHR33694">
    <property type="entry name" value="UDP-3-O-ACYL-N-ACETYLGLUCOSAMINE DEACETYLASE 1, MITOCHONDRIAL-RELATED"/>
    <property type="match status" value="1"/>
</dbReference>